<sequence length="599" mass="67819">MKNRQKGIGLILDTFDPIEQVFKFQGKEFRSTPETLAVMFGFQRIKGGAELTMMDYPRPETPVAQIVFCETYLKRKPAIQIKDIMDSLCATAGDVSKPDDFVKLLVLYLCNAVFFSTIGGNTMSKLYLNYVFAMDRVSWPDLIHSHLMEPLMEAEKPYDSLKGCTVYILFWFAEVTHFISKIEGELGNCKLRFLRWNTRVLVQKMKKEGITSLKQDLSGSFIDPLDKDDQSLETPIEIRQANSDRISKKVVRNRDSDEDWELSSDIDSDEDWELSPDRDAARSLEDLAHVNFSKKRKTGMELSRLCEGKGICKDLHGNDVHIGNLSSSSEAKTTGIELVEVGELAGEQPVDAAINTCSSNCLTHDPTLLAVSTFVDVTPSLTGSSSASVQERAEGSDFMDIFNIPEENENERPHTSGASAQERMEEFEFVDNFKIPKEYVKLYKNLHGKYGHIATKKVMKNSDIIMACVTNLLKIISAMETKLGVELSEELLEEWEGFIKDAEALKFNIKWLREGFNQLTNHWLSSLGIDIEVESDEQVLGAMQKNYVGLWTRRDELKTEHPEINIGISKAEAKISFKRETTEKINFQSKTVLEMVLNS</sequence>
<proteinExistence type="predicted"/>
<dbReference type="Proteomes" id="UP000316621">
    <property type="component" value="Chromosome 11"/>
</dbReference>
<gene>
    <name evidence="1" type="ORF">C5167_044993</name>
</gene>
<evidence type="ECO:0000313" key="2">
    <source>
        <dbReference type="Proteomes" id="UP000316621"/>
    </source>
</evidence>
<keyword evidence="2" id="KW-1185">Reference proteome</keyword>
<evidence type="ECO:0000313" key="1">
    <source>
        <dbReference type="EMBL" id="RZC82213.1"/>
    </source>
</evidence>
<dbReference type="EMBL" id="CM010725">
    <property type="protein sequence ID" value="RZC82213.1"/>
    <property type="molecule type" value="Genomic_DNA"/>
</dbReference>
<dbReference type="OrthoDB" id="1883878at2759"/>
<dbReference type="Gramene" id="RZC82213">
    <property type="protein sequence ID" value="RZC82213"/>
    <property type="gene ID" value="C5167_044993"/>
</dbReference>
<organism evidence="1 2">
    <name type="scientific">Papaver somniferum</name>
    <name type="common">Opium poppy</name>
    <dbReference type="NCBI Taxonomy" id="3469"/>
    <lineage>
        <taxon>Eukaryota</taxon>
        <taxon>Viridiplantae</taxon>
        <taxon>Streptophyta</taxon>
        <taxon>Embryophyta</taxon>
        <taxon>Tracheophyta</taxon>
        <taxon>Spermatophyta</taxon>
        <taxon>Magnoliopsida</taxon>
        <taxon>Ranunculales</taxon>
        <taxon>Papaveraceae</taxon>
        <taxon>Papaveroideae</taxon>
        <taxon>Papaver</taxon>
    </lineage>
</organism>
<dbReference type="AlphaFoldDB" id="A0A4Y7L9R2"/>
<reference evidence="1 2" key="1">
    <citation type="journal article" date="2018" name="Science">
        <title>The opium poppy genome and morphinan production.</title>
        <authorList>
            <person name="Guo L."/>
            <person name="Winzer T."/>
            <person name="Yang X."/>
            <person name="Li Y."/>
            <person name="Ning Z."/>
            <person name="He Z."/>
            <person name="Teodor R."/>
            <person name="Lu Y."/>
            <person name="Bowser T.A."/>
            <person name="Graham I.A."/>
            <person name="Ye K."/>
        </authorList>
    </citation>
    <scope>NUCLEOTIDE SEQUENCE [LARGE SCALE GENOMIC DNA]</scope>
    <source>
        <strain evidence="2">cv. HN1</strain>
        <tissue evidence="1">Leaves</tissue>
    </source>
</reference>
<name>A0A4Y7L9R2_PAPSO</name>
<accession>A0A4Y7L9R2</accession>
<protein>
    <submittedName>
        <fullName evidence="1">Uncharacterized protein</fullName>
    </submittedName>
</protein>